<dbReference type="EMBL" id="JF429413">
    <property type="protein sequence ID" value="AEQ20527.1"/>
    <property type="molecule type" value="Genomic_DNA"/>
</dbReference>
<keyword evidence="1" id="KW-0812">Transmembrane</keyword>
<organism evidence="2">
    <name type="scientific">uncultured bacterium CSLC2</name>
    <dbReference type="NCBI Taxonomy" id="1091571"/>
    <lineage>
        <taxon>Bacteria</taxon>
        <taxon>environmental samples</taxon>
    </lineage>
</organism>
<keyword evidence="1" id="KW-1133">Transmembrane helix</keyword>
<feature type="transmembrane region" description="Helical" evidence="1">
    <location>
        <begin position="171"/>
        <end position="194"/>
    </location>
</feature>
<name>G4WVS5_9BACT</name>
<accession>G4WVS5</accession>
<feature type="transmembrane region" description="Helical" evidence="1">
    <location>
        <begin position="105"/>
        <end position="127"/>
    </location>
</feature>
<feature type="transmembrane region" description="Helical" evidence="1">
    <location>
        <begin position="6"/>
        <end position="33"/>
    </location>
</feature>
<feature type="transmembrane region" description="Helical" evidence="1">
    <location>
        <begin position="54"/>
        <end position="72"/>
    </location>
</feature>
<evidence type="ECO:0000313" key="2">
    <source>
        <dbReference type="EMBL" id="AEQ20527.1"/>
    </source>
</evidence>
<reference evidence="2" key="2">
    <citation type="journal article" date="2011" name="J. Bacteriol.">
        <title>Long-chain N-acyl amino acid synthases are linked to the putative PEP-CTERM/exosortase protein-sorting system in Gram-negative bacteria.</title>
        <authorList>
            <person name="Craig J.W."/>
            <person name="Cherry M.A."/>
            <person name="Brady S.F."/>
        </authorList>
    </citation>
    <scope>NUCLEOTIDE SEQUENCE</scope>
</reference>
<keyword evidence="1" id="KW-0472">Membrane</keyword>
<protein>
    <submittedName>
        <fullName evidence="2">DedA membrane associated protein</fullName>
    </submittedName>
</protein>
<dbReference type="AlphaFoldDB" id="G4WVS5"/>
<feature type="transmembrane region" description="Helical" evidence="1">
    <location>
        <begin position="136"/>
        <end position="159"/>
    </location>
</feature>
<reference evidence="2" key="1">
    <citation type="journal article" date="2002" name="J. Am. Chem. Soc.">
        <title>New natural product families from an environmental DNA (eDNA) gene cluster.</title>
        <authorList>
            <person name="Brady S.F."/>
            <person name="Chao C.J."/>
            <person name="Clardy J."/>
        </authorList>
    </citation>
    <scope>NUCLEOTIDE SEQUENCE</scope>
</reference>
<evidence type="ECO:0000256" key="1">
    <source>
        <dbReference type="SAM" id="Phobius"/>
    </source>
</evidence>
<sequence length="215" mass="24321">MGADYLSYFVGWITTILSTYGLVAVYLATFLFGENGILAAFILAAQGYLSPESVFVYALLGSLSADVFWFWVSRVFKSSYEKRFPRTAPEVTSPFLLRMADKHTFLFLTFIKFLFGMRIFFTLYILLKKHISFTRYLLINVVGTVLFIGVLFPIGWFLGKGLESAFLFEKGFRGVLSTLVVVLILAHAVPRIVLWLSKRRARASADISNESVPHP</sequence>
<proteinExistence type="predicted"/>